<organism evidence="1">
    <name type="scientific">Pithovirus LCPAC102</name>
    <dbReference type="NCBI Taxonomy" id="2506587"/>
    <lineage>
        <taxon>Viruses</taxon>
        <taxon>Pithoviruses</taxon>
    </lineage>
</organism>
<proteinExistence type="predicted"/>
<keyword evidence="1" id="KW-0436">Ligase</keyword>
<dbReference type="GO" id="GO:0016874">
    <property type="term" value="F:ligase activity"/>
    <property type="evidence" value="ECO:0007669"/>
    <property type="project" value="UniProtKB-KW"/>
</dbReference>
<protein>
    <submittedName>
        <fullName evidence="1">RNA ligase with polynucleotide kinase domain</fullName>
    </submittedName>
</protein>
<reference evidence="1" key="1">
    <citation type="journal article" date="2019" name="MBio">
        <title>Virus Genomes from Deep Sea Sediments Expand the Ocean Megavirome and Support Independent Origins of Viral Gigantism.</title>
        <authorList>
            <person name="Backstrom D."/>
            <person name="Yutin N."/>
            <person name="Jorgensen S.L."/>
            <person name="Dharamshi J."/>
            <person name="Homa F."/>
            <person name="Zaremba-Niedwiedzka K."/>
            <person name="Spang A."/>
            <person name="Wolf Y.I."/>
            <person name="Koonin E.V."/>
            <person name="Ettema T.J."/>
        </authorList>
    </citation>
    <scope>NUCLEOTIDE SEQUENCE</scope>
</reference>
<sequence>MFKTNNNNNISDDEYESMTIKSKISYIAGIEDTKDWNIEDSVIEEGLYLIHYDKTSDLVKWGNIRGWIIDIENKIVVCASYGYTPIITTDKIEYPSTGILQYNDTYGLPHVLDSSKTKFQIGLEGFTIRVFIHRGILYFASHRKIIYIIYPGQEPIVLSNSRWGNSASFGTMMNTLNMFDMLNIKSLNSNTTTCNLYPNTDKLYSPYIHVFMVTYPDMLHVSKENINNGYLSYIGILNIWNPNETSIPISEIELNSYSPSNTTHDISIAKDNAHFFYPPNLTIDQVNNHLLKGFYPNETIIGDPRLGLGECVIAYDLNTEWHINTIRISSSAYTWRSNTRGDHPNLWYQFINNGDAAKIDTTIPDGLIEFKRRYPILDKYSPSSITQTLKNKKVFMKWSQNNSSDSNILIPDDRFYNIWVCYIMASPLHKQYEVSLMYYKYFELKTKLIAFIYDKYIDNTYNNGCIDNIIEKIIKSSISQVTEIYNIHNIDDLNFNDLVYNAINNKIINSNGSFIYGLFRVMRDTE</sequence>
<dbReference type="GO" id="GO:0016301">
    <property type="term" value="F:kinase activity"/>
    <property type="evidence" value="ECO:0007669"/>
    <property type="project" value="UniProtKB-KW"/>
</dbReference>
<name>A0A4D5XFS5_9VIRU</name>
<keyword evidence="1" id="KW-0418">Kinase</keyword>
<evidence type="ECO:0000313" key="1">
    <source>
        <dbReference type="EMBL" id="QBK90257.1"/>
    </source>
</evidence>
<keyword evidence="1" id="KW-0808">Transferase</keyword>
<accession>A0A4D5XFS5</accession>
<gene>
    <name evidence="1" type="ORF">LCPAC102_01700</name>
</gene>
<dbReference type="EMBL" id="MK500471">
    <property type="protein sequence ID" value="QBK90257.1"/>
    <property type="molecule type" value="Genomic_DNA"/>
</dbReference>